<reference evidence="2" key="1">
    <citation type="submission" date="2016-10" db="EMBL/GenBank/DDBJ databases">
        <authorList>
            <person name="Varghese N."/>
            <person name="Submissions S."/>
        </authorList>
    </citation>
    <scope>NUCLEOTIDE SEQUENCE [LARGE SCALE GENOMIC DNA]</scope>
    <source>
        <strain evidence="2">CGMCC 1.7739</strain>
    </source>
</reference>
<accession>A0A1I2SG48</accession>
<gene>
    <name evidence="1" type="ORF">SAMN04488063_2284</name>
</gene>
<evidence type="ECO:0000313" key="1">
    <source>
        <dbReference type="EMBL" id="SFG51660.1"/>
    </source>
</evidence>
<protein>
    <submittedName>
        <fullName evidence="1">Uncharacterized protein</fullName>
    </submittedName>
</protein>
<name>A0A1I2SG48_9EURY</name>
<dbReference type="EMBL" id="FOOQ01000002">
    <property type="protein sequence ID" value="SFG51660.1"/>
    <property type="molecule type" value="Genomic_DNA"/>
</dbReference>
<keyword evidence="2" id="KW-1185">Reference proteome</keyword>
<dbReference type="Proteomes" id="UP000198876">
    <property type="component" value="Unassembled WGS sequence"/>
</dbReference>
<dbReference type="OrthoDB" id="291764at2157"/>
<sequence>MPQTHTPTRRRFGQGVVGVGVLGSLGTPTPATASATTDEGDLHTLTITANGPTDYALSVAGALEADRTGGDFRADDETAARVADTAVGEWVTETLTPETAGGPIYVGDRFLVGCGGAPMCLDVQPDPEAASGAGGHADSDIDIDVHVYVNGERTGDENVTAVCGDTTPYSVTIAANGPLEYQLKIPGGGVAADTRWGDFRADDEVSIREIRGVRHVSEGVGPPREQMGDQHFLGHRYRFCGKVETFWVEAHPFADANVYVDEGVGVLRESACGSE</sequence>
<evidence type="ECO:0000313" key="2">
    <source>
        <dbReference type="Proteomes" id="UP000198876"/>
    </source>
</evidence>
<dbReference type="PROSITE" id="PS51318">
    <property type="entry name" value="TAT"/>
    <property type="match status" value="1"/>
</dbReference>
<proteinExistence type="predicted"/>
<dbReference type="RefSeq" id="WP_143095494.1">
    <property type="nucleotide sequence ID" value="NZ_FOOQ01000002.1"/>
</dbReference>
<dbReference type="InterPro" id="IPR006311">
    <property type="entry name" value="TAT_signal"/>
</dbReference>
<organism evidence="1 2">
    <name type="scientific">Halopelagius inordinatus</name>
    <dbReference type="NCBI Taxonomy" id="553467"/>
    <lineage>
        <taxon>Archaea</taxon>
        <taxon>Methanobacteriati</taxon>
        <taxon>Methanobacteriota</taxon>
        <taxon>Stenosarchaea group</taxon>
        <taxon>Halobacteria</taxon>
        <taxon>Halobacteriales</taxon>
        <taxon>Haloferacaceae</taxon>
    </lineage>
</organism>
<dbReference type="AlphaFoldDB" id="A0A1I2SG48"/>